<feature type="non-terminal residue" evidence="2">
    <location>
        <position position="1"/>
    </location>
</feature>
<gene>
    <name evidence="2" type="ORF">TRAPUB_10757</name>
</gene>
<keyword evidence="3" id="KW-1185">Reference proteome</keyword>
<name>A0A1M2VYP1_TRAPU</name>
<evidence type="ECO:0000313" key="2">
    <source>
        <dbReference type="EMBL" id="OJT12729.1"/>
    </source>
</evidence>
<comment type="caution">
    <text evidence="2">The sequence shown here is derived from an EMBL/GenBank/DDBJ whole genome shotgun (WGS) entry which is preliminary data.</text>
</comment>
<evidence type="ECO:0000256" key="1">
    <source>
        <dbReference type="SAM" id="MobiDB-lite"/>
    </source>
</evidence>
<proteinExistence type="predicted"/>
<feature type="region of interest" description="Disordered" evidence="1">
    <location>
        <begin position="59"/>
        <end position="88"/>
    </location>
</feature>
<dbReference type="Proteomes" id="UP000184267">
    <property type="component" value="Unassembled WGS sequence"/>
</dbReference>
<reference evidence="2 3" key="1">
    <citation type="submission" date="2016-10" db="EMBL/GenBank/DDBJ databases">
        <title>Genome sequence of the basidiomycete white-rot fungus Trametes pubescens.</title>
        <authorList>
            <person name="Makela M.R."/>
            <person name="Granchi Z."/>
            <person name="Peng M."/>
            <person name="De Vries R.P."/>
            <person name="Grigoriev I."/>
            <person name="Riley R."/>
            <person name="Hilden K."/>
        </authorList>
    </citation>
    <scope>NUCLEOTIDE SEQUENCE [LARGE SCALE GENOMIC DNA]</scope>
    <source>
        <strain evidence="2 3">FBCC735</strain>
    </source>
</reference>
<dbReference type="EMBL" id="MNAD01000453">
    <property type="protein sequence ID" value="OJT12729.1"/>
    <property type="molecule type" value="Genomic_DNA"/>
</dbReference>
<dbReference type="AlphaFoldDB" id="A0A1M2VYP1"/>
<evidence type="ECO:0000313" key="3">
    <source>
        <dbReference type="Proteomes" id="UP000184267"/>
    </source>
</evidence>
<sequence>GESTLAPIERPRGDEGGKIKTLVHRSASFRENRGRPDLAASCLVALAGGTQTRERDGIVSWAGSSGRPADSRTRSEAVTLHAPRNSIP</sequence>
<protein>
    <submittedName>
        <fullName evidence="2">Uncharacterized protein</fullName>
    </submittedName>
</protein>
<accession>A0A1M2VYP1</accession>
<organism evidence="2 3">
    <name type="scientific">Trametes pubescens</name>
    <name type="common">White-rot fungus</name>
    <dbReference type="NCBI Taxonomy" id="154538"/>
    <lineage>
        <taxon>Eukaryota</taxon>
        <taxon>Fungi</taxon>
        <taxon>Dikarya</taxon>
        <taxon>Basidiomycota</taxon>
        <taxon>Agaricomycotina</taxon>
        <taxon>Agaricomycetes</taxon>
        <taxon>Polyporales</taxon>
        <taxon>Polyporaceae</taxon>
        <taxon>Trametes</taxon>
    </lineage>
</organism>